<dbReference type="Proteomes" id="UP000037460">
    <property type="component" value="Unassembled WGS sequence"/>
</dbReference>
<dbReference type="AlphaFoldDB" id="A0A0M0J5S9"/>
<feature type="region of interest" description="Disordered" evidence="1">
    <location>
        <begin position="153"/>
        <end position="180"/>
    </location>
</feature>
<protein>
    <recommendedName>
        <fullName evidence="4">EF-hand domain-containing protein</fullName>
    </recommendedName>
</protein>
<evidence type="ECO:0000256" key="1">
    <source>
        <dbReference type="SAM" id="MobiDB-lite"/>
    </source>
</evidence>
<dbReference type="PROSITE" id="PS00018">
    <property type="entry name" value="EF_HAND_1"/>
    <property type="match status" value="1"/>
</dbReference>
<evidence type="ECO:0008006" key="4">
    <source>
        <dbReference type="Google" id="ProtNLM"/>
    </source>
</evidence>
<sequence length="180" mass="19774">MEVFASDKAQKPPWQGPLDKAPKVYNKMYAVNMDALRVLDKDGDGEVESHEIEEQTMSRVQEGTHYRTVISKFGGPIKVGSALSIPKQVTGELRPENFTRALEPCDGKGIPASNVQRAKVGGWVVGYSGHRPKAREVVNTMAYGGVPLFHRMDESRLAPGQGPAAQEPQHDHLDGDRARD</sequence>
<reference evidence="3" key="1">
    <citation type="journal article" date="2015" name="PLoS Genet.">
        <title>Genome Sequence and Transcriptome Analyses of Chrysochromulina tobin: Metabolic Tools for Enhanced Algal Fitness in the Prominent Order Prymnesiales (Haptophyceae).</title>
        <authorList>
            <person name="Hovde B.T."/>
            <person name="Deodato C.R."/>
            <person name="Hunsperger H.M."/>
            <person name="Ryken S.A."/>
            <person name="Yost W."/>
            <person name="Jha R.K."/>
            <person name="Patterson J."/>
            <person name="Monnat R.J. Jr."/>
            <person name="Barlow S.B."/>
            <person name="Starkenburg S.R."/>
            <person name="Cattolico R.A."/>
        </authorList>
    </citation>
    <scope>NUCLEOTIDE SEQUENCE</scope>
    <source>
        <strain evidence="3">CCMP291</strain>
    </source>
</reference>
<gene>
    <name evidence="2" type="ORF">Ctob_001277</name>
</gene>
<evidence type="ECO:0000313" key="2">
    <source>
        <dbReference type="EMBL" id="KOO21697.1"/>
    </source>
</evidence>
<proteinExistence type="predicted"/>
<organism evidence="2 3">
    <name type="scientific">Chrysochromulina tobinii</name>
    <dbReference type="NCBI Taxonomy" id="1460289"/>
    <lineage>
        <taxon>Eukaryota</taxon>
        <taxon>Haptista</taxon>
        <taxon>Haptophyta</taxon>
        <taxon>Prymnesiophyceae</taxon>
        <taxon>Prymnesiales</taxon>
        <taxon>Chrysochromulinaceae</taxon>
        <taxon>Chrysochromulina</taxon>
    </lineage>
</organism>
<dbReference type="InterPro" id="IPR018247">
    <property type="entry name" value="EF_Hand_1_Ca_BS"/>
</dbReference>
<comment type="caution">
    <text evidence="2">The sequence shown here is derived from an EMBL/GenBank/DDBJ whole genome shotgun (WGS) entry which is preliminary data.</text>
</comment>
<name>A0A0M0J5S9_9EUKA</name>
<accession>A0A0M0J5S9</accession>
<keyword evidence="3" id="KW-1185">Reference proteome</keyword>
<evidence type="ECO:0000313" key="3">
    <source>
        <dbReference type="Proteomes" id="UP000037460"/>
    </source>
</evidence>
<dbReference type="EMBL" id="JWZX01003342">
    <property type="protein sequence ID" value="KOO21697.1"/>
    <property type="molecule type" value="Genomic_DNA"/>
</dbReference>
<feature type="compositionally biased region" description="Basic and acidic residues" evidence="1">
    <location>
        <begin position="168"/>
        <end position="180"/>
    </location>
</feature>